<sequence length="770" mass="83692">MKKKWMVTSLGATLLFSTISPTMSAPVEASQVKSSVISLGSTTVKQGKLILPKSYKSETIYWYKSKFNEKLIGKPQVINGYTINSKKRVSIKVTVEAVKGQTSVAPISLGSTYAYGGKLNLPKTYKSQPVRWYKSKFNAKLINQPQVINGYIVKSKKPVSIKVVVDNYPISFVNQVVKVNVEQGETAQLPTRLKAKFASGGTYFVDVKWGQVDTSKEGIQMVTGTFTRNKTTITVKAQVNVKPMKTFKVNIMHTNDTHGRVEAFPKRMTAIKEYRATYPDALLLDAGDVFSGTLYFNEYKGLVDAKLMNYADYDLMTLGNHEFDLGGDDDGNLELHNFVKVLKTPIVSSNVDFSKDDLLSNLYRNQIAEDAKGGKIYKTYVKEVKGEDIGFIGLTTMDTATIASPGSVQFLNYIESAKAAVAELEAAGVNKIVALSHLGYNDDPKVDNDLLLAEHVEGLDVIIGGHSHDELKQPVIVNKDTEPTAIVQASEYGKRLGTLEVEFDKKGKLIVVHEEIDGVATVIKPVGQLVNLEGDIVEDAGAKKIIAPYKAQIDAIMKQEIGANATAPLATHDENNIRLVRKQETGIGNLIADGMLAKAKQLNKDVSVAFTNGGGIRAPIDEGAITVGEVITTLPFGNTLATVTLSGSELKEVLERSVSNAPNELGAFLSVAGMRFEYDSSLPTGARVTKIEIDEAGTFVALDSAKTYTVATNAFTAKGGDEFKTLEKAYAEGRVTDLGLSDWENFRDHLAGLGEVTPKVEGRVVDTKTP</sequence>
<protein>
    <submittedName>
        <fullName evidence="6">5'-nucleotidase C-terminal domain-containing protein</fullName>
    </submittedName>
</protein>
<feature type="domain" description="Bacterial Ig-like" evidence="5">
    <location>
        <begin position="175"/>
        <end position="225"/>
    </location>
</feature>
<gene>
    <name evidence="6" type="ORF">NMQ00_03805</name>
</gene>
<dbReference type="Gene3D" id="3.60.21.10">
    <property type="match status" value="1"/>
</dbReference>
<dbReference type="Pfam" id="PF07532">
    <property type="entry name" value="Big_4"/>
    <property type="match status" value="1"/>
</dbReference>
<feature type="domain" description="Calcineurin-like phosphoesterase" evidence="3">
    <location>
        <begin position="250"/>
        <end position="469"/>
    </location>
</feature>
<dbReference type="Pfam" id="PF00149">
    <property type="entry name" value="Metallophos"/>
    <property type="match status" value="1"/>
</dbReference>
<dbReference type="SUPFAM" id="SSF55816">
    <property type="entry name" value="5'-nucleotidase (syn. UDP-sugar hydrolase), C-terminal domain"/>
    <property type="match status" value="1"/>
</dbReference>
<evidence type="ECO:0000259" key="4">
    <source>
        <dbReference type="Pfam" id="PF02872"/>
    </source>
</evidence>
<keyword evidence="7" id="KW-1185">Reference proteome</keyword>
<dbReference type="InterPro" id="IPR006146">
    <property type="entry name" value="5'-Nucleotdase_CS"/>
</dbReference>
<keyword evidence="2" id="KW-0547">Nucleotide-binding</keyword>
<evidence type="ECO:0000313" key="6">
    <source>
        <dbReference type="EMBL" id="UTT43639.1"/>
    </source>
</evidence>
<dbReference type="PANTHER" id="PTHR11575:SF24">
    <property type="entry name" value="5'-NUCLEOTIDASE"/>
    <property type="match status" value="1"/>
</dbReference>
<dbReference type="InterPro" id="IPR036907">
    <property type="entry name" value="5'-Nucleotdase_C_sf"/>
</dbReference>
<reference evidence="6" key="1">
    <citation type="submission" date="2022-07" db="EMBL/GenBank/DDBJ databases">
        <title>Complete genome of CX2.</title>
        <authorList>
            <person name="Cao G."/>
        </authorList>
    </citation>
    <scope>NUCLEOTIDE SEQUENCE</scope>
    <source>
        <strain evidence="6">CX2</strain>
    </source>
</reference>
<dbReference type="PROSITE" id="PS00785">
    <property type="entry name" value="5_NUCLEOTIDASE_1"/>
    <property type="match status" value="1"/>
</dbReference>
<dbReference type="Proteomes" id="UP001060325">
    <property type="component" value="Chromosome"/>
</dbReference>
<evidence type="ECO:0000313" key="7">
    <source>
        <dbReference type="Proteomes" id="UP001060325"/>
    </source>
</evidence>
<feature type="chain" id="PRO_5044977761" evidence="2">
    <location>
        <begin position="25"/>
        <end position="770"/>
    </location>
</feature>
<dbReference type="InterPro" id="IPR006179">
    <property type="entry name" value="5_nucleotidase/apyrase"/>
</dbReference>
<dbReference type="InterPro" id="IPR004843">
    <property type="entry name" value="Calcineurin-like_PHP"/>
</dbReference>
<dbReference type="Pfam" id="PF02872">
    <property type="entry name" value="5_nucleotid_C"/>
    <property type="match status" value="1"/>
</dbReference>
<keyword evidence="1 2" id="KW-0732">Signal</keyword>
<dbReference type="EMBL" id="CP101462">
    <property type="protein sequence ID" value="UTT43639.1"/>
    <property type="molecule type" value="Genomic_DNA"/>
</dbReference>
<proteinExistence type="inferred from homology"/>
<comment type="similarity">
    <text evidence="2">Belongs to the 5'-nucleotidase family.</text>
</comment>
<keyword evidence="2" id="KW-0378">Hydrolase</keyword>
<dbReference type="InterPro" id="IPR011081">
    <property type="entry name" value="Big_4"/>
</dbReference>
<dbReference type="InterPro" id="IPR008334">
    <property type="entry name" value="5'-Nucleotdase_C"/>
</dbReference>
<organism evidence="6 7">
    <name type="scientific">Exiguobacterium aurantiacum</name>
    <dbReference type="NCBI Taxonomy" id="33987"/>
    <lineage>
        <taxon>Bacteria</taxon>
        <taxon>Bacillati</taxon>
        <taxon>Bacillota</taxon>
        <taxon>Bacilli</taxon>
        <taxon>Bacillales</taxon>
        <taxon>Bacillales Family XII. Incertae Sedis</taxon>
        <taxon>Exiguobacterium</taxon>
    </lineage>
</organism>
<name>A0ABY5FQG8_9BACL</name>
<evidence type="ECO:0000256" key="1">
    <source>
        <dbReference type="ARBA" id="ARBA00022729"/>
    </source>
</evidence>
<accession>A0ABY5FQG8</accession>
<dbReference type="InterPro" id="IPR029052">
    <property type="entry name" value="Metallo-depent_PP-like"/>
</dbReference>
<dbReference type="RefSeq" id="WP_255178007.1">
    <property type="nucleotide sequence ID" value="NZ_CP101462.1"/>
</dbReference>
<feature type="domain" description="5'-Nucleotidase C-terminal" evidence="4">
    <location>
        <begin position="574"/>
        <end position="727"/>
    </location>
</feature>
<dbReference type="PANTHER" id="PTHR11575">
    <property type="entry name" value="5'-NUCLEOTIDASE-RELATED"/>
    <property type="match status" value="1"/>
</dbReference>
<dbReference type="SUPFAM" id="SSF56300">
    <property type="entry name" value="Metallo-dependent phosphatases"/>
    <property type="match status" value="1"/>
</dbReference>
<evidence type="ECO:0000259" key="5">
    <source>
        <dbReference type="Pfam" id="PF07532"/>
    </source>
</evidence>
<dbReference type="PRINTS" id="PR01607">
    <property type="entry name" value="APYRASEFAMLY"/>
</dbReference>
<dbReference type="PROSITE" id="PS00786">
    <property type="entry name" value="5_NUCLEOTIDASE_2"/>
    <property type="match status" value="1"/>
</dbReference>
<feature type="signal peptide" evidence="2">
    <location>
        <begin position="1"/>
        <end position="24"/>
    </location>
</feature>
<dbReference type="Gene3D" id="3.90.780.10">
    <property type="entry name" value="5'-Nucleotidase, C-terminal domain"/>
    <property type="match status" value="1"/>
</dbReference>
<evidence type="ECO:0000256" key="2">
    <source>
        <dbReference type="RuleBase" id="RU362119"/>
    </source>
</evidence>
<evidence type="ECO:0000259" key="3">
    <source>
        <dbReference type="Pfam" id="PF00149"/>
    </source>
</evidence>